<evidence type="ECO:0000313" key="7">
    <source>
        <dbReference type="EMBL" id="CBY35487.1"/>
    </source>
</evidence>
<dbReference type="AlphaFoldDB" id="E4YJ26"/>
<dbReference type="Gene3D" id="3.10.50.40">
    <property type="match status" value="1"/>
</dbReference>
<dbReference type="SUPFAM" id="SSF54534">
    <property type="entry name" value="FKBP-like"/>
    <property type="match status" value="1"/>
</dbReference>
<dbReference type="InterPro" id="IPR042282">
    <property type="entry name" value="FKBP6/shu"/>
</dbReference>
<dbReference type="PANTHER" id="PTHR46674:SF1">
    <property type="entry name" value="INACTIVE PEPTIDYL-PROLYL CIS-TRANS ISOMERASE FKBP6"/>
    <property type="match status" value="1"/>
</dbReference>
<dbReference type="EMBL" id="FN654635">
    <property type="protein sequence ID" value="CBY35487.1"/>
    <property type="molecule type" value="Genomic_DNA"/>
</dbReference>
<keyword evidence="4" id="KW-0697">Rotamase</keyword>
<dbReference type="EC" id="5.2.1.8" evidence="4"/>
<feature type="domain" description="PPIase FKBP-type" evidence="6">
    <location>
        <begin position="97"/>
        <end position="193"/>
    </location>
</feature>
<protein>
    <recommendedName>
        <fullName evidence="4">peptidylprolyl isomerase</fullName>
        <ecNumber evidence="4">5.2.1.8</ecNumber>
    </recommendedName>
</protein>
<evidence type="ECO:0000256" key="3">
    <source>
        <dbReference type="ARBA" id="ARBA00022803"/>
    </source>
</evidence>
<dbReference type="PANTHER" id="PTHR46674">
    <property type="entry name" value="INACTIVE PEPTIDYL-PROLYL CIS-TRANS ISOMERASE FKBP6"/>
    <property type="match status" value="1"/>
</dbReference>
<evidence type="ECO:0000256" key="1">
    <source>
        <dbReference type="ARBA" id="ARBA00009648"/>
    </source>
</evidence>
<feature type="compositionally biased region" description="Acidic residues" evidence="5">
    <location>
        <begin position="436"/>
        <end position="446"/>
    </location>
</feature>
<evidence type="ECO:0000256" key="2">
    <source>
        <dbReference type="ARBA" id="ARBA00022737"/>
    </source>
</evidence>
<evidence type="ECO:0000259" key="6">
    <source>
        <dbReference type="PROSITE" id="PS50059"/>
    </source>
</evidence>
<dbReference type="GO" id="GO:0034587">
    <property type="term" value="P:piRNA processing"/>
    <property type="evidence" value="ECO:0007669"/>
    <property type="project" value="TreeGrafter"/>
</dbReference>
<keyword evidence="4" id="KW-0413">Isomerase</keyword>
<evidence type="ECO:0000256" key="4">
    <source>
        <dbReference type="PROSITE-ProRule" id="PRU00277"/>
    </source>
</evidence>
<dbReference type="Proteomes" id="UP000011014">
    <property type="component" value="Unassembled WGS sequence"/>
</dbReference>
<keyword evidence="3" id="KW-0802">TPR repeat</keyword>
<dbReference type="GO" id="GO:0051879">
    <property type="term" value="F:Hsp90 protein binding"/>
    <property type="evidence" value="ECO:0007669"/>
    <property type="project" value="TreeGrafter"/>
</dbReference>
<dbReference type="PROSITE" id="PS50059">
    <property type="entry name" value="FKBP_PPIASE"/>
    <property type="match status" value="1"/>
</dbReference>
<evidence type="ECO:0000256" key="5">
    <source>
        <dbReference type="SAM" id="MobiDB-lite"/>
    </source>
</evidence>
<dbReference type="GO" id="GO:0003755">
    <property type="term" value="F:peptidyl-prolyl cis-trans isomerase activity"/>
    <property type="evidence" value="ECO:0007669"/>
    <property type="project" value="UniProtKB-KW"/>
</dbReference>
<keyword evidence="2" id="KW-0677">Repeat</keyword>
<dbReference type="Pfam" id="PF00254">
    <property type="entry name" value="FKBP_C"/>
    <property type="match status" value="1"/>
</dbReference>
<proteinExistence type="inferred from homology"/>
<gene>
    <name evidence="7" type="ORF">GSOID_T00027301001</name>
</gene>
<sequence>MESGDEEANENFFHEISKKQRFDRLLFTKNFPGANSKERMAHLLEITEEVPGTDGGVRITKESVNERGTGITVGDAVTTEAERMKELWHDYNLLPTAPLVSIHYAMWIGDDLLDKPTDYTYDRGNIETGASETVQIGNGSILAGLEKAILRMTQGSQHFVILSPEWGYGKWGNLPMIPGNATLVFQVYVRFVSYEIEDRFVRMPMRLREKIPLKVILSTCTRLKFEAKKHFEKTSDVRKQVNRNTGEETYKKSGKNTGDFFGAERAGELLDCAANVLERAMCKNLDEEIEMRKMLIHLHSDACLSFRKSKPSIFKKGIEHGEKCLANFDELKEIFMARMNCEEYAGKEQMHDFLKVYYKRITKTRRNLMELYSRDIYNMFEDALRMYGAFDDEVHNDDDDEISFKDYITKQEQKDFLKMKKLVDNRKDDWIKQQEGNEDEPEDENSDIPVAAGGQENDKFKVIKLSANRLNLGKCIEALNKEDMEAEDPTSVPYPSSYEYYMSFIDRIIDEKDPNRTGHMFSHVHTSKKAVNFIIAYASSRGMKCFKRICDGMVNLVITSDESKESSLLGNHQ</sequence>
<dbReference type="GO" id="GO:0007283">
    <property type="term" value="P:spermatogenesis"/>
    <property type="evidence" value="ECO:0007669"/>
    <property type="project" value="TreeGrafter"/>
</dbReference>
<organism evidence="7">
    <name type="scientific">Oikopleura dioica</name>
    <name type="common">Tunicate</name>
    <dbReference type="NCBI Taxonomy" id="34765"/>
    <lineage>
        <taxon>Eukaryota</taxon>
        <taxon>Metazoa</taxon>
        <taxon>Chordata</taxon>
        <taxon>Tunicata</taxon>
        <taxon>Appendicularia</taxon>
        <taxon>Copelata</taxon>
        <taxon>Oikopleuridae</taxon>
        <taxon>Oikopleura</taxon>
    </lineage>
</organism>
<dbReference type="GO" id="GO:0005737">
    <property type="term" value="C:cytoplasm"/>
    <property type="evidence" value="ECO:0007669"/>
    <property type="project" value="TreeGrafter"/>
</dbReference>
<dbReference type="InterPro" id="IPR001179">
    <property type="entry name" value="PPIase_FKBP_dom"/>
</dbReference>
<accession>E4YJ26</accession>
<feature type="region of interest" description="Disordered" evidence="5">
    <location>
        <begin position="431"/>
        <end position="452"/>
    </location>
</feature>
<reference evidence="7" key="1">
    <citation type="journal article" date="2010" name="Science">
        <title>Plasticity of animal genome architecture unmasked by rapid evolution of a pelagic tunicate.</title>
        <authorList>
            <person name="Denoeud F."/>
            <person name="Henriet S."/>
            <person name="Mungpakdee S."/>
            <person name="Aury J.M."/>
            <person name="Da Silva C."/>
            <person name="Brinkmann H."/>
            <person name="Mikhaleva J."/>
            <person name="Olsen L.C."/>
            <person name="Jubin C."/>
            <person name="Canestro C."/>
            <person name="Bouquet J.M."/>
            <person name="Danks G."/>
            <person name="Poulain J."/>
            <person name="Campsteijn C."/>
            <person name="Adamski M."/>
            <person name="Cross I."/>
            <person name="Yadetie F."/>
            <person name="Muffato M."/>
            <person name="Louis A."/>
            <person name="Butcher S."/>
            <person name="Tsagkogeorga G."/>
            <person name="Konrad A."/>
            <person name="Singh S."/>
            <person name="Jensen M.F."/>
            <person name="Cong E.H."/>
            <person name="Eikeseth-Otteraa H."/>
            <person name="Noel B."/>
            <person name="Anthouard V."/>
            <person name="Porcel B.M."/>
            <person name="Kachouri-Lafond R."/>
            <person name="Nishino A."/>
            <person name="Ugolini M."/>
            <person name="Chourrout P."/>
            <person name="Nishida H."/>
            <person name="Aasland R."/>
            <person name="Huzurbazar S."/>
            <person name="Westhof E."/>
            <person name="Delsuc F."/>
            <person name="Lehrach H."/>
            <person name="Reinhardt R."/>
            <person name="Weissenbach J."/>
            <person name="Roy S.W."/>
            <person name="Artiguenave F."/>
            <person name="Postlethwait J.H."/>
            <person name="Manak J.R."/>
            <person name="Thompson E.M."/>
            <person name="Jaillon O."/>
            <person name="Du Pasquier L."/>
            <person name="Boudinot P."/>
            <person name="Liberles D.A."/>
            <person name="Volff J.N."/>
            <person name="Philippe H."/>
            <person name="Lenhard B."/>
            <person name="Roest Crollius H."/>
            <person name="Wincker P."/>
            <person name="Chourrout D."/>
        </authorList>
    </citation>
    <scope>NUCLEOTIDE SEQUENCE [LARGE SCALE GENOMIC DNA]</scope>
</reference>
<dbReference type="InterPro" id="IPR046357">
    <property type="entry name" value="PPIase_dom_sf"/>
</dbReference>
<comment type="similarity">
    <text evidence="1">Belongs to the FKBP6 family.</text>
</comment>
<comment type="catalytic activity">
    <reaction evidence="4">
        <text>[protein]-peptidylproline (omega=180) = [protein]-peptidylproline (omega=0)</text>
        <dbReference type="Rhea" id="RHEA:16237"/>
        <dbReference type="Rhea" id="RHEA-COMP:10747"/>
        <dbReference type="Rhea" id="RHEA-COMP:10748"/>
        <dbReference type="ChEBI" id="CHEBI:83833"/>
        <dbReference type="ChEBI" id="CHEBI:83834"/>
        <dbReference type="EC" id="5.2.1.8"/>
    </reaction>
</comment>
<name>E4YJ26_OIKDI</name>